<sequence length="226" mass="23667">MSFSLAGRIEKYGTSACRWLICLLTMLLPTSRGIDLERATSEKLRGGRNTTSSSRSCCSSESSSSTMAGMMVRLSRSSNGGPSSRFSSLSELSARPLPSSVAGSVRRLAVAPAAAAAAGVTSIGEPESEMANFTDAGEVAFDVCCCLAAGGVLDWKIWELAKMAITSGASIGTLVWISRRKSSSWILHAELIDILRPMLPPAPDPLGCRLIGALLLSAEPSPAPFP</sequence>
<evidence type="ECO:0000256" key="2">
    <source>
        <dbReference type="SAM" id="SignalP"/>
    </source>
</evidence>
<dbReference type="EMBL" id="GGFL01008544">
    <property type="protein sequence ID" value="MBW72722.1"/>
    <property type="molecule type" value="Transcribed_RNA"/>
</dbReference>
<reference evidence="3" key="1">
    <citation type="submission" date="2018-01" db="EMBL/GenBank/DDBJ databases">
        <title>An insight into the sialome of Amazonian anophelines.</title>
        <authorList>
            <person name="Ribeiro J.M."/>
            <person name="Scarpassa V."/>
            <person name="Calvo E."/>
        </authorList>
    </citation>
    <scope>NUCLEOTIDE SEQUENCE</scope>
</reference>
<proteinExistence type="predicted"/>
<name>A0A2M4D575_ANODA</name>
<organism evidence="3">
    <name type="scientific">Anopheles darlingi</name>
    <name type="common">Mosquito</name>
    <dbReference type="NCBI Taxonomy" id="43151"/>
    <lineage>
        <taxon>Eukaryota</taxon>
        <taxon>Metazoa</taxon>
        <taxon>Ecdysozoa</taxon>
        <taxon>Arthropoda</taxon>
        <taxon>Hexapoda</taxon>
        <taxon>Insecta</taxon>
        <taxon>Pterygota</taxon>
        <taxon>Neoptera</taxon>
        <taxon>Endopterygota</taxon>
        <taxon>Diptera</taxon>
        <taxon>Nematocera</taxon>
        <taxon>Culicoidea</taxon>
        <taxon>Culicidae</taxon>
        <taxon>Anophelinae</taxon>
        <taxon>Anopheles</taxon>
    </lineage>
</organism>
<feature type="chain" id="PRO_5014921597" evidence="2">
    <location>
        <begin position="34"/>
        <end position="226"/>
    </location>
</feature>
<dbReference type="AlphaFoldDB" id="A0A2M4D575"/>
<protein>
    <submittedName>
        <fullName evidence="3">Putative secreted protein</fullName>
    </submittedName>
</protein>
<accession>A0A2M4D575</accession>
<feature type="region of interest" description="Disordered" evidence="1">
    <location>
        <begin position="42"/>
        <end position="64"/>
    </location>
</feature>
<evidence type="ECO:0000256" key="1">
    <source>
        <dbReference type="SAM" id="MobiDB-lite"/>
    </source>
</evidence>
<feature type="compositionally biased region" description="Low complexity" evidence="1">
    <location>
        <begin position="52"/>
        <end position="64"/>
    </location>
</feature>
<keyword evidence="2" id="KW-0732">Signal</keyword>
<feature type="signal peptide" evidence="2">
    <location>
        <begin position="1"/>
        <end position="33"/>
    </location>
</feature>
<evidence type="ECO:0000313" key="3">
    <source>
        <dbReference type="EMBL" id="MBW72722.1"/>
    </source>
</evidence>